<organism evidence="2 3">
    <name type="scientific">Gigaspora margarita</name>
    <dbReference type="NCBI Taxonomy" id="4874"/>
    <lineage>
        <taxon>Eukaryota</taxon>
        <taxon>Fungi</taxon>
        <taxon>Fungi incertae sedis</taxon>
        <taxon>Mucoromycota</taxon>
        <taxon>Glomeromycotina</taxon>
        <taxon>Glomeromycetes</taxon>
        <taxon>Diversisporales</taxon>
        <taxon>Gigasporaceae</taxon>
        <taxon>Gigaspora</taxon>
    </lineage>
</organism>
<reference evidence="2 3" key="1">
    <citation type="submission" date="2021-06" db="EMBL/GenBank/DDBJ databases">
        <authorList>
            <person name="Kallberg Y."/>
            <person name="Tangrot J."/>
            <person name="Rosling A."/>
        </authorList>
    </citation>
    <scope>NUCLEOTIDE SEQUENCE [LARGE SCALE GENOMIC DNA]</scope>
    <source>
        <strain evidence="2 3">120-4 pot B 10/14</strain>
    </source>
</reference>
<feature type="region of interest" description="Disordered" evidence="1">
    <location>
        <begin position="1"/>
        <end position="24"/>
    </location>
</feature>
<accession>A0ABN7XIE8</accession>
<evidence type="ECO:0000313" key="2">
    <source>
        <dbReference type="EMBL" id="CAG8854989.1"/>
    </source>
</evidence>
<proteinExistence type="predicted"/>
<keyword evidence="3" id="KW-1185">Reference proteome</keyword>
<feature type="non-terminal residue" evidence="2">
    <location>
        <position position="1"/>
    </location>
</feature>
<sequence>CTTTVVHHAGISTKEELGSPRSSGSNQVVIDRWVIREEVPSHRKIDDTAKLLSLEIGRRGVTKDEVAL</sequence>
<protein>
    <submittedName>
        <fullName evidence="2">4500_t:CDS:1</fullName>
    </submittedName>
</protein>
<evidence type="ECO:0000256" key="1">
    <source>
        <dbReference type="SAM" id="MobiDB-lite"/>
    </source>
</evidence>
<feature type="non-terminal residue" evidence="2">
    <location>
        <position position="68"/>
    </location>
</feature>
<gene>
    <name evidence="2" type="ORF">GMARGA_LOCUS43810</name>
</gene>
<dbReference type="EMBL" id="CAJVQB010144794">
    <property type="protein sequence ID" value="CAG8854989.1"/>
    <property type="molecule type" value="Genomic_DNA"/>
</dbReference>
<evidence type="ECO:0000313" key="3">
    <source>
        <dbReference type="Proteomes" id="UP000789901"/>
    </source>
</evidence>
<name>A0ABN7XIE8_GIGMA</name>
<comment type="caution">
    <text evidence="2">The sequence shown here is derived from an EMBL/GenBank/DDBJ whole genome shotgun (WGS) entry which is preliminary data.</text>
</comment>
<dbReference type="Proteomes" id="UP000789901">
    <property type="component" value="Unassembled WGS sequence"/>
</dbReference>